<dbReference type="Pfam" id="PF12813">
    <property type="entry name" value="XPG_I_2"/>
    <property type="match status" value="1"/>
</dbReference>
<dbReference type="AlphaFoldDB" id="A0A815YFU7"/>
<evidence type="ECO:0000256" key="1">
    <source>
        <dbReference type="ARBA" id="ARBA00007398"/>
    </source>
</evidence>
<dbReference type="InterPro" id="IPR039436">
    <property type="entry name" value="Asteroid_dom"/>
</dbReference>
<dbReference type="InterPro" id="IPR026832">
    <property type="entry name" value="Asteroid"/>
</dbReference>
<dbReference type="OrthoDB" id="25987at2759"/>
<dbReference type="Gene3D" id="3.40.50.1010">
    <property type="entry name" value="5'-nuclease"/>
    <property type="match status" value="1"/>
</dbReference>
<dbReference type="EMBL" id="CAJOBC010095404">
    <property type="protein sequence ID" value="CAF4432510.1"/>
    <property type="molecule type" value="Genomic_DNA"/>
</dbReference>
<dbReference type="Proteomes" id="UP000663829">
    <property type="component" value="Unassembled WGS sequence"/>
</dbReference>
<evidence type="ECO:0000313" key="5">
    <source>
        <dbReference type="Proteomes" id="UP000663829"/>
    </source>
</evidence>
<comment type="caution">
    <text evidence="3">The sequence shown here is derived from an EMBL/GenBank/DDBJ whole genome shotgun (WGS) entry which is preliminary data.</text>
</comment>
<dbReference type="SUPFAM" id="SSF88723">
    <property type="entry name" value="PIN domain-like"/>
    <property type="match status" value="1"/>
</dbReference>
<proteinExistence type="inferred from homology"/>
<dbReference type="Proteomes" id="UP000681722">
    <property type="component" value="Unassembled WGS sequence"/>
</dbReference>
<keyword evidence="5" id="KW-1185">Reference proteome</keyword>
<reference evidence="3" key="1">
    <citation type="submission" date="2021-02" db="EMBL/GenBank/DDBJ databases">
        <authorList>
            <person name="Nowell W R."/>
        </authorList>
    </citation>
    <scope>NUCLEOTIDE SEQUENCE</scope>
</reference>
<sequence>MGIPYFNKFINEHTSPPLFTPITLTKNDYVIIDGNYLCHHIFMNCNQCSLFAYDKYYEQILKILKIFKDKCQSIYFIFDGVYNKKYDTNYVYSFDDSVQQQRQIPLLFHLTMINILEKLKIPYKSAVEEADPLCAHMANELKAYVIGFDSDYYFYNINKGYIPLKYFDLNTLSGKLYCHTTLLNVYQGLTIKCLALFPIIMNSVGYKTNDQKVLKSYLTTNCQSENRKENKEEKDESRTCDNANRIQILTNITYLLQWLTNVQNQKNLDVKTIISKLINDKHSLLFQLFDTKKKQEQLIKSANMFSNPSDVNNLKEEYTNLIPDYLMESFFNGYLDSSISTLCIFGRYTSHYNQNLQHQNILLPICSKLFGKSSQESSNHHVQFIYKHTNSVNTIEVPPIYKIGYEEHNMRDVYRCLTYIFENSQTTEDELFNDNRIHQAHHLWLLIMRYWYCTETETKINKQNYLCSFILSYLTLNFLDRYDDKSVIKDVLPTKPFLQYSLESFDKLSKSRWQKIHSKILRIYWIKDDEWIKQIYYVEQIYKNILLVCQIIFPDIWRKKIMLVPEKFLSDIVFVFFGDSGKSLRQIQKKMARILDNNDYLIELSTEIYEIITK</sequence>
<dbReference type="PANTHER" id="PTHR15665:SF1">
    <property type="entry name" value="PROTEIN ASTEROID HOMOLOG 1"/>
    <property type="match status" value="1"/>
</dbReference>
<dbReference type="EMBL" id="CAJNOQ010029583">
    <property type="protein sequence ID" value="CAF1569536.1"/>
    <property type="molecule type" value="Genomic_DNA"/>
</dbReference>
<evidence type="ECO:0000259" key="2">
    <source>
        <dbReference type="Pfam" id="PF12813"/>
    </source>
</evidence>
<dbReference type="InterPro" id="IPR029060">
    <property type="entry name" value="PIN-like_dom_sf"/>
</dbReference>
<protein>
    <recommendedName>
        <fullName evidence="2">Asteroid domain-containing protein</fullName>
    </recommendedName>
</protein>
<accession>A0A815YFU7</accession>
<dbReference type="PANTHER" id="PTHR15665">
    <property type="entry name" value="ASTEROID PROTEIN"/>
    <property type="match status" value="1"/>
</dbReference>
<organism evidence="3 5">
    <name type="scientific">Didymodactylos carnosus</name>
    <dbReference type="NCBI Taxonomy" id="1234261"/>
    <lineage>
        <taxon>Eukaryota</taxon>
        <taxon>Metazoa</taxon>
        <taxon>Spiralia</taxon>
        <taxon>Gnathifera</taxon>
        <taxon>Rotifera</taxon>
        <taxon>Eurotatoria</taxon>
        <taxon>Bdelloidea</taxon>
        <taxon>Philodinida</taxon>
        <taxon>Philodinidae</taxon>
        <taxon>Didymodactylos</taxon>
    </lineage>
</organism>
<evidence type="ECO:0000313" key="4">
    <source>
        <dbReference type="EMBL" id="CAF4432510.1"/>
    </source>
</evidence>
<gene>
    <name evidence="3" type="ORF">GPM918_LOCUS40305</name>
    <name evidence="4" type="ORF">SRO942_LOCUS41237</name>
</gene>
<comment type="similarity">
    <text evidence="1">Belongs to the asteroid family.</text>
</comment>
<name>A0A815YFU7_9BILA</name>
<feature type="domain" description="Asteroid" evidence="2">
    <location>
        <begin position="123"/>
        <end position="197"/>
    </location>
</feature>
<evidence type="ECO:0000313" key="3">
    <source>
        <dbReference type="EMBL" id="CAF1569536.1"/>
    </source>
</evidence>